<dbReference type="OrthoDB" id="270889at2"/>
<dbReference type="RefSeq" id="WP_077022632.1">
    <property type="nucleotide sequence ID" value="NZ_CP017641.1"/>
</dbReference>
<evidence type="ECO:0000313" key="7">
    <source>
        <dbReference type="EMBL" id="APZ90785.1"/>
    </source>
</evidence>
<dbReference type="Pfam" id="PF00160">
    <property type="entry name" value="Pro_isomerase"/>
    <property type="match status" value="1"/>
</dbReference>
<evidence type="ECO:0000256" key="2">
    <source>
        <dbReference type="ARBA" id="ARBA00007365"/>
    </source>
</evidence>
<reference evidence="7 8" key="1">
    <citation type="journal article" date="2016" name="Front. Microbiol.">
        <title>Fuerstia marisgermanicae gen. nov., sp. nov., an Unusual Member of the Phylum Planctomycetes from the German Wadden Sea.</title>
        <authorList>
            <person name="Kohn T."/>
            <person name="Heuer A."/>
            <person name="Jogler M."/>
            <person name="Vollmers J."/>
            <person name="Boedeker C."/>
            <person name="Bunk B."/>
            <person name="Rast P."/>
            <person name="Borchert D."/>
            <person name="Glockner I."/>
            <person name="Freese H.M."/>
            <person name="Klenk H.P."/>
            <person name="Overmann J."/>
            <person name="Kaster A.K."/>
            <person name="Rohde M."/>
            <person name="Wiegand S."/>
            <person name="Jogler C."/>
        </authorList>
    </citation>
    <scope>NUCLEOTIDE SEQUENCE [LARGE SCALE GENOMIC DNA]</scope>
    <source>
        <strain evidence="7 8">NH11</strain>
    </source>
</reference>
<dbReference type="SUPFAM" id="SSF50891">
    <property type="entry name" value="Cyclophilin-like"/>
    <property type="match status" value="1"/>
</dbReference>
<protein>
    <recommendedName>
        <fullName evidence="5">Peptidyl-prolyl cis-trans isomerase</fullName>
        <shortName evidence="5">PPIase</shortName>
        <ecNumber evidence="5">5.2.1.8</ecNumber>
    </recommendedName>
</protein>
<accession>A0A1P8W9Q9</accession>
<dbReference type="STRING" id="1891926.Fuma_00369"/>
<dbReference type="KEGG" id="fmr:Fuma_00369"/>
<dbReference type="EMBL" id="CP017641">
    <property type="protein sequence ID" value="APZ90785.1"/>
    <property type="molecule type" value="Genomic_DNA"/>
</dbReference>
<dbReference type="Gene3D" id="2.40.100.10">
    <property type="entry name" value="Cyclophilin-like"/>
    <property type="match status" value="1"/>
</dbReference>
<keyword evidence="8" id="KW-1185">Reference proteome</keyword>
<gene>
    <name evidence="7" type="ORF">Fuma_00369</name>
</gene>
<dbReference type="PANTHER" id="PTHR45625:SF4">
    <property type="entry name" value="PEPTIDYLPROLYL ISOMERASE DOMAIN AND WD REPEAT-CONTAINING PROTEIN 1"/>
    <property type="match status" value="1"/>
</dbReference>
<dbReference type="PIRSF" id="PIRSF001467">
    <property type="entry name" value="Peptidylpro_ismrse"/>
    <property type="match status" value="1"/>
</dbReference>
<proteinExistence type="inferred from homology"/>
<dbReference type="InterPro" id="IPR002130">
    <property type="entry name" value="Cyclophilin-type_PPIase_dom"/>
</dbReference>
<keyword evidence="4 5" id="KW-0413">Isomerase</keyword>
<evidence type="ECO:0000256" key="5">
    <source>
        <dbReference type="RuleBase" id="RU363019"/>
    </source>
</evidence>
<dbReference type="CDD" id="cd00317">
    <property type="entry name" value="cyclophilin"/>
    <property type="match status" value="1"/>
</dbReference>
<evidence type="ECO:0000313" key="8">
    <source>
        <dbReference type="Proteomes" id="UP000187735"/>
    </source>
</evidence>
<feature type="domain" description="PPIase cyclophilin-type" evidence="6">
    <location>
        <begin position="28"/>
        <end position="173"/>
    </location>
</feature>
<dbReference type="InterPro" id="IPR024936">
    <property type="entry name" value="Cyclophilin-type_PPIase"/>
</dbReference>
<dbReference type="GO" id="GO:0003755">
    <property type="term" value="F:peptidyl-prolyl cis-trans isomerase activity"/>
    <property type="evidence" value="ECO:0007669"/>
    <property type="project" value="UniProtKB-UniRule"/>
</dbReference>
<dbReference type="AlphaFoldDB" id="A0A1P8W9Q9"/>
<name>A0A1P8W9Q9_9PLAN</name>
<dbReference type="InterPro" id="IPR044666">
    <property type="entry name" value="Cyclophilin_A-like"/>
</dbReference>
<evidence type="ECO:0000259" key="6">
    <source>
        <dbReference type="PROSITE" id="PS50072"/>
    </source>
</evidence>
<dbReference type="EC" id="5.2.1.8" evidence="5"/>
<dbReference type="PRINTS" id="PR00153">
    <property type="entry name" value="CSAPPISMRASE"/>
</dbReference>
<comment type="similarity">
    <text evidence="2 5">Belongs to the cyclophilin-type PPIase family.</text>
</comment>
<keyword evidence="3 5" id="KW-0697">Rotamase</keyword>
<sequence length="179" mass="19017">MATNYQPKVSEAQKEIDFDANTYQIELNTNHGRILLDLMPDVAPGHCANMIGLAKIGYYDGQSFHRIIGGFMIQGGCPQGTGTGGPGYNIDAEFNDTPHVEGVLSMARTSDPNSAGSQFFICLGAHTHLDNQYTAFGRTADDASMDVVRKLGALPTDAGDRPKSPATIESAKVIATPVG</sequence>
<evidence type="ECO:0000256" key="4">
    <source>
        <dbReference type="ARBA" id="ARBA00023235"/>
    </source>
</evidence>
<dbReference type="Proteomes" id="UP000187735">
    <property type="component" value="Chromosome"/>
</dbReference>
<evidence type="ECO:0000256" key="1">
    <source>
        <dbReference type="ARBA" id="ARBA00002388"/>
    </source>
</evidence>
<dbReference type="PANTHER" id="PTHR45625">
    <property type="entry name" value="PEPTIDYL-PROLYL CIS-TRANS ISOMERASE-RELATED"/>
    <property type="match status" value="1"/>
</dbReference>
<dbReference type="PROSITE" id="PS50072">
    <property type="entry name" value="CSA_PPIASE_2"/>
    <property type="match status" value="1"/>
</dbReference>
<organism evidence="7 8">
    <name type="scientific">Fuerstiella marisgermanici</name>
    <dbReference type="NCBI Taxonomy" id="1891926"/>
    <lineage>
        <taxon>Bacteria</taxon>
        <taxon>Pseudomonadati</taxon>
        <taxon>Planctomycetota</taxon>
        <taxon>Planctomycetia</taxon>
        <taxon>Planctomycetales</taxon>
        <taxon>Planctomycetaceae</taxon>
        <taxon>Fuerstiella</taxon>
    </lineage>
</organism>
<comment type="catalytic activity">
    <reaction evidence="5">
        <text>[protein]-peptidylproline (omega=180) = [protein]-peptidylproline (omega=0)</text>
        <dbReference type="Rhea" id="RHEA:16237"/>
        <dbReference type="Rhea" id="RHEA-COMP:10747"/>
        <dbReference type="Rhea" id="RHEA-COMP:10748"/>
        <dbReference type="ChEBI" id="CHEBI:83833"/>
        <dbReference type="ChEBI" id="CHEBI:83834"/>
        <dbReference type="EC" id="5.2.1.8"/>
    </reaction>
</comment>
<comment type="function">
    <text evidence="1 5">PPIases accelerate the folding of proteins. It catalyzes the cis-trans isomerization of proline imidic peptide bonds in oligopeptides.</text>
</comment>
<evidence type="ECO:0000256" key="3">
    <source>
        <dbReference type="ARBA" id="ARBA00023110"/>
    </source>
</evidence>
<dbReference type="InterPro" id="IPR029000">
    <property type="entry name" value="Cyclophilin-like_dom_sf"/>
</dbReference>